<keyword evidence="3" id="KW-0677">Repeat</keyword>
<evidence type="ECO:0000256" key="4">
    <source>
        <dbReference type="ARBA" id="ARBA00022801"/>
    </source>
</evidence>
<dbReference type="Pfam" id="PF24681">
    <property type="entry name" value="Kelch_KLHDC2_KLHL20_DRC7"/>
    <property type="match status" value="1"/>
</dbReference>
<evidence type="ECO:0000256" key="9">
    <source>
        <dbReference type="SAM" id="SignalP"/>
    </source>
</evidence>
<dbReference type="Gene3D" id="2.60.120.260">
    <property type="entry name" value="Galactose-binding domain-like"/>
    <property type="match status" value="1"/>
</dbReference>
<evidence type="ECO:0000256" key="2">
    <source>
        <dbReference type="ARBA" id="ARBA00022670"/>
    </source>
</evidence>
<dbReference type="Gene3D" id="2.120.10.80">
    <property type="entry name" value="Kelch-type beta propeller"/>
    <property type="match status" value="3"/>
</dbReference>
<evidence type="ECO:0000256" key="8">
    <source>
        <dbReference type="SAM" id="MobiDB-lite"/>
    </source>
</evidence>
<name>A0A4R5DEF7_9ACTN</name>
<sequence>MPRTRTPLRRRPMAALVVATLVVGLAGTSTAAPDAGAGDAAAIDPSDTAATAVGDGETWRDKVEPQVLSTLEAGETADVMIAFDERADLGDAALIDDWTERGTAVVEQLQATAEESQRDVRAFLDQAGVDYESYWMANAILVHDATESVARRVADRPGVDQVLDVHQYEPPQLLPTDPAEAEAVAAQAAGEWGVTAIGADRVWSDVDVSGEGLIIANIDTGVQFDHPSLAARYRGTNADGSVSHDYNWFDPSGICPDAAPCDNQGHGTHTMGTMAGGDEGGTAIGVAPGARWIAAKGCEATAQVGCSTPALIASGQWTLAPTDLAGQNPRTDLRPHIVNNSWGSDTRGFADPFYDQIVDAWNAAGVFAIFSSGNDGMAGCATVGSPADSPNAYAVGSHDVANAIAATSSRGPGPDGRIRPDIAAPGVAVTSSIPEDRYASASGTSMASPHVSGTVALMWAAAPSLIGDVDGTRELLGGTAVDTEELSCGGTAENNNSFGEGRLDAYAAVNASPIGATGWLAGRITDAETGEPVAGAAVRAVSEGYERTTLTDEDGRYETTLVEGAYEVTVTAYGYEPATRTGLDVTGDATITQDVPLTALPSVTVSGTVTDGSGQGWPLYAGLTIEGYPHGVIWTEPETGRYEIELPADTTYRVTVVTEYAGYTTLREELTVGGDDLTADLAIEVGTVECVAPGYEQVHDGAFAAFDDGLPDGWTVETARGDGWVTGDPGGRTNLTGGDADFVSVDSAFGGRLEDSVLMSPVTDLSGVDDPVLAFRSDLLLTRGVAEVDISVDGGATWENVWTRTALQRGPRQELVPIAAAAGAGEVQARFHYRNDTSNNGWWALDDVLIGARSCAPAEGGLVVGQVVDDRTDAVVDGATVSTEDGVRATTVDTPNDPELDGGLYWLFSPQPGERELTAEHELGQYGTQTREIDVADGELTHADFALGTGELAVSSTVVEGSVEVGGSSTATVTVTNVGTAPASFELAERDTGFEQQQETLASLPSAPLRLSVVDDDGGPLDPQSAAATAGDASSAPAPSPDPNEAQWQRLHDMTIPRTDGLAAVHEGKLYYVGGMYYTGSTRQRDMIYDIRTDEWRLTEAFQEPRNKAAGGFIGDLLYVVGGWSWSEETATTLVYDPATDSWSERSPAPIPFAAAGYTILDGKLYVIGGITPDTELNGSTAVQVYDAATDTWSRVADYPEPAAWQSCGPIDGLIYCAGGQGPDARHSDRGYVYNPATDAWYRIADLPIPVTQTANSAANGLLMISGGQVGGYRSNQGFYYDPAAAQWAALPNSIFDVYRLAGTCGFYKLGGTQGQPGTFPWVEQLPGFDDCQTATEDPVPWMSVDGERRTLEPGESAEVTVTLDAGAAEANQPGEYLARLLLLEDTPATAPALTVSMDATAPSSWGLVTGTVTGLGRCDAPGAPVAGASVELRGAKSTVEVTTDANGVYRHWMDRSERRVTVTASADGYTSGDGAANVVAGETAARDLTLRLDESCAAAAPAELELTVRARGQAVERITLDNAGGAAGYDFQVSETGEALQPLASGATAASAPVEVAAAEGWTEGTAVPGGRMNYAAAQCPGQPDVGYVFGGADARPEVTPRSWKYDAVADTWQELAPIPEAGQEAVAVCEAGKIHVLGGDATDRHYVYDIARNTWAEAAPLPEALDGAAAAAWDGRVYVAGGAPDGDWYGTSGDLFVYDIATDTWTEGEPMPVPVRRAGFAQAGTHLYVVGGMSVQGTDAVVHDSVQRLDLREGTWSAGPALAAPRAGLSLAVTDQAVYAVGGEEDRPPYGRLPTTTVQRLALADWDSGTWTIDPADDLPRPVHGAPAGFCTEARTGGEIWSVGGNGSSLNSAWYLPVGERCAGTAADVPWLSVRGTVDGTIAADGSARVSVHVDGGSMRAGESYVATLLVDTTDPGAPQLRIPVRVTVR</sequence>
<dbReference type="PROSITE" id="PS51892">
    <property type="entry name" value="SUBTILASE"/>
    <property type="match status" value="1"/>
</dbReference>
<evidence type="ECO:0000259" key="11">
    <source>
        <dbReference type="Pfam" id="PF24981"/>
    </source>
</evidence>
<dbReference type="OrthoDB" id="3420153at2"/>
<keyword evidence="2 7" id="KW-0645">Protease</keyword>
<evidence type="ECO:0000256" key="6">
    <source>
        <dbReference type="PIRSR" id="PIRSR615500-1"/>
    </source>
</evidence>
<evidence type="ECO:0000313" key="12">
    <source>
        <dbReference type="EMBL" id="TDE11487.1"/>
    </source>
</evidence>
<organism evidence="12 13">
    <name type="scientific">Jiangella asiatica</name>
    <dbReference type="NCBI Taxonomy" id="2530372"/>
    <lineage>
        <taxon>Bacteria</taxon>
        <taxon>Bacillati</taxon>
        <taxon>Actinomycetota</taxon>
        <taxon>Actinomycetes</taxon>
        <taxon>Jiangellales</taxon>
        <taxon>Jiangellaceae</taxon>
        <taxon>Jiangella</taxon>
    </lineage>
</organism>
<dbReference type="InParanoid" id="A0A4R5DEF7"/>
<dbReference type="GO" id="GO:0006508">
    <property type="term" value="P:proteolysis"/>
    <property type="evidence" value="ECO:0007669"/>
    <property type="project" value="UniProtKB-KW"/>
</dbReference>
<reference evidence="12 13" key="1">
    <citation type="submission" date="2019-03" db="EMBL/GenBank/DDBJ databases">
        <title>Draft genome sequences of novel Actinobacteria.</title>
        <authorList>
            <person name="Sahin N."/>
            <person name="Ay H."/>
            <person name="Saygin H."/>
        </authorList>
    </citation>
    <scope>NUCLEOTIDE SEQUENCE [LARGE SCALE GENOMIC DNA]</scope>
    <source>
        <strain evidence="12 13">5K138</strain>
    </source>
</reference>
<comment type="similarity">
    <text evidence="7">Belongs to the peptidase S8 family.</text>
</comment>
<dbReference type="InterPro" id="IPR015500">
    <property type="entry name" value="Peptidase_S8_subtilisin-rel"/>
</dbReference>
<feature type="active site" description="Charge relay system" evidence="6 7">
    <location>
        <position position="219"/>
    </location>
</feature>
<feature type="region of interest" description="Disordered" evidence="8">
    <location>
        <begin position="1007"/>
        <end position="1044"/>
    </location>
</feature>
<dbReference type="InterPro" id="IPR056737">
    <property type="entry name" value="Beta-prop_ATRN-MKLN-like"/>
</dbReference>
<feature type="active site" description="Charge relay system" evidence="6 7">
    <location>
        <position position="445"/>
    </location>
</feature>
<dbReference type="PRINTS" id="PR00723">
    <property type="entry name" value="SUBTILISIN"/>
</dbReference>
<dbReference type="InterPro" id="IPR006652">
    <property type="entry name" value="Kelch_1"/>
</dbReference>
<keyword evidence="9" id="KW-0732">Signal</keyword>
<keyword evidence="13" id="KW-1185">Reference proteome</keyword>
<feature type="domain" description="Attractin/MKLN-like beta-propeller" evidence="11">
    <location>
        <begin position="1070"/>
        <end position="1293"/>
    </location>
</feature>
<evidence type="ECO:0000259" key="10">
    <source>
        <dbReference type="Pfam" id="PF00082"/>
    </source>
</evidence>
<dbReference type="Gene3D" id="2.60.40.1120">
    <property type="entry name" value="Carboxypeptidase-like, regulatory domain"/>
    <property type="match status" value="3"/>
</dbReference>
<evidence type="ECO:0000256" key="1">
    <source>
        <dbReference type="ARBA" id="ARBA00022441"/>
    </source>
</evidence>
<gene>
    <name evidence="12" type="ORF">E1269_09500</name>
</gene>
<dbReference type="InterPro" id="IPR023828">
    <property type="entry name" value="Peptidase_S8_Ser-AS"/>
</dbReference>
<feature type="signal peptide" evidence="9">
    <location>
        <begin position="1"/>
        <end position="31"/>
    </location>
</feature>
<evidence type="ECO:0000313" key="13">
    <source>
        <dbReference type="Proteomes" id="UP000294739"/>
    </source>
</evidence>
<evidence type="ECO:0000256" key="5">
    <source>
        <dbReference type="ARBA" id="ARBA00022825"/>
    </source>
</evidence>
<dbReference type="Pfam" id="PF00082">
    <property type="entry name" value="Peptidase_S8"/>
    <property type="match status" value="1"/>
</dbReference>
<dbReference type="InterPro" id="IPR015915">
    <property type="entry name" value="Kelch-typ_b-propeller"/>
</dbReference>
<dbReference type="Pfam" id="PF13620">
    <property type="entry name" value="CarboxypepD_reg"/>
    <property type="match status" value="2"/>
</dbReference>
<dbReference type="InterPro" id="IPR008969">
    <property type="entry name" value="CarboxyPept-like_regulatory"/>
</dbReference>
<dbReference type="PROSITE" id="PS51318">
    <property type="entry name" value="TAT"/>
    <property type="match status" value="1"/>
</dbReference>
<dbReference type="PANTHER" id="PTHR45632">
    <property type="entry name" value="LD33804P"/>
    <property type="match status" value="1"/>
</dbReference>
<dbReference type="InterPro" id="IPR036852">
    <property type="entry name" value="Peptidase_S8/S53_dom_sf"/>
</dbReference>
<dbReference type="SUPFAM" id="SSF117281">
    <property type="entry name" value="Kelch motif"/>
    <property type="match status" value="2"/>
</dbReference>
<feature type="compositionally biased region" description="Low complexity" evidence="8">
    <location>
        <begin position="1022"/>
        <end position="1037"/>
    </location>
</feature>
<evidence type="ECO:0000256" key="3">
    <source>
        <dbReference type="ARBA" id="ARBA00022737"/>
    </source>
</evidence>
<keyword evidence="4 7" id="KW-0378">Hydrolase</keyword>
<dbReference type="SMART" id="SM00612">
    <property type="entry name" value="Kelch"/>
    <property type="match status" value="8"/>
</dbReference>
<protein>
    <submittedName>
        <fullName evidence="12">Peptidase S8</fullName>
    </submittedName>
</protein>
<keyword evidence="1" id="KW-0880">Kelch repeat</keyword>
<feature type="chain" id="PRO_5021024974" evidence="9">
    <location>
        <begin position="32"/>
        <end position="1932"/>
    </location>
</feature>
<dbReference type="Gene3D" id="3.40.50.200">
    <property type="entry name" value="Peptidase S8/S53 domain"/>
    <property type="match status" value="1"/>
</dbReference>
<evidence type="ECO:0000256" key="7">
    <source>
        <dbReference type="PROSITE-ProRule" id="PRU01240"/>
    </source>
</evidence>
<feature type="active site" description="Charge relay system" evidence="6 7">
    <location>
        <position position="266"/>
    </location>
</feature>
<dbReference type="Proteomes" id="UP000294739">
    <property type="component" value="Unassembled WGS sequence"/>
</dbReference>
<dbReference type="PROSITE" id="PS00138">
    <property type="entry name" value="SUBTILASE_SER"/>
    <property type="match status" value="1"/>
</dbReference>
<dbReference type="EMBL" id="SMKZ01000010">
    <property type="protein sequence ID" value="TDE11487.1"/>
    <property type="molecule type" value="Genomic_DNA"/>
</dbReference>
<dbReference type="RefSeq" id="WP_131893740.1">
    <property type="nucleotide sequence ID" value="NZ_SMKZ01000010.1"/>
</dbReference>
<accession>A0A4R5DEF7</accession>
<keyword evidence="5 7" id="KW-0720">Serine protease</keyword>
<proteinExistence type="inferred from homology"/>
<dbReference type="InterPro" id="IPR000209">
    <property type="entry name" value="Peptidase_S8/S53_dom"/>
</dbReference>
<dbReference type="SUPFAM" id="SSF49464">
    <property type="entry name" value="Carboxypeptidase regulatory domain-like"/>
    <property type="match status" value="2"/>
</dbReference>
<dbReference type="GO" id="GO:0004252">
    <property type="term" value="F:serine-type endopeptidase activity"/>
    <property type="evidence" value="ECO:0007669"/>
    <property type="project" value="UniProtKB-UniRule"/>
</dbReference>
<dbReference type="Pfam" id="PF24981">
    <property type="entry name" value="Beta-prop_ATRN-LZTR1"/>
    <property type="match status" value="1"/>
</dbReference>
<dbReference type="SUPFAM" id="SSF52743">
    <property type="entry name" value="Subtilisin-like"/>
    <property type="match status" value="1"/>
</dbReference>
<comment type="caution">
    <text evidence="12">The sequence shown here is derived from an EMBL/GenBank/DDBJ whole genome shotgun (WGS) entry which is preliminary data.</text>
</comment>
<feature type="domain" description="Peptidase S8/S53" evidence="10">
    <location>
        <begin position="210"/>
        <end position="501"/>
    </location>
</feature>
<dbReference type="InterPro" id="IPR006311">
    <property type="entry name" value="TAT_signal"/>
</dbReference>